<dbReference type="GO" id="GO:0008556">
    <property type="term" value="F:P-type potassium transmembrane transporter activity"/>
    <property type="evidence" value="ECO:0007669"/>
    <property type="project" value="InterPro"/>
</dbReference>
<dbReference type="Pfam" id="PF09604">
    <property type="entry name" value="Potass_KdpF"/>
    <property type="match status" value="1"/>
</dbReference>
<reference evidence="1 2" key="1">
    <citation type="submission" date="2019-11" db="EMBL/GenBank/DDBJ databases">
        <authorList>
            <person name="Criscuolo A."/>
        </authorList>
    </citation>
    <scope>NUCLEOTIDE SEQUENCE [LARGE SCALE GENOMIC DNA]</scope>
    <source>
        <strain evidence="1">CIP111667</strain>
    </source>
</reference>
<dbReference type="InterPro" id="IPR011726">
    <property type="entry name" value="KdpF"/>
</dbReference>
<protein>
    <submittedName>
        <fullName evidence="1">F subunit of K+-transporting ATPase (Potass_KdpF)</fullName>
    </submittedName>
</protein>
<dbReference type="EMBL" id="CACRYJ010000059">
    <property type="protein sequence ID" value="VZO39464.1"/>
    <property type="molecule type" value="Genomic_DNA"/>
</dbReference>
<keyword evidence="2" id="KW-1185">Reference proteome</keyword>
<sequence>MSVESAVALVLALALAGYLVWALLHPEKF</sequence>
<dbReference type="Proteomes" id="UP000419743">
    <property type="component" value="Unassembled WGS sequence"/>
</dbReference>
<evidence type="ECO:0000313" key="2">
    <source>
        <dbReference type="Proteomes" id="UP000419743"/>
    </source>
</evidence>
<dbReference type="GO" id="GO:0005886">
    <property type="term" value="C:plasma membrane"/>
    <property type="evidence" value="ECO:0007669"/>
    <property type="project" value="InterPro"/>
</dbReference>
<name>A0A7M4DPS0_9MICO</name>
<accession>A0A7M4DPS0</accession>
<evidence type="ECO:0000313" key="1">
    <source>
        <dbReference type="EMBL" id="VZO39464.1"/>
    </source>
</evidence>
<proteinExistence type="predicted"/>
<dbReference type="AlphaFoldDB" id="A0A7M4DPS0"/>
<comment type="caution">
    <text evidence="1">The sequence shown here is derived from an EMBL/GenBank/DDBJ whole genome shotgun (WGS) entry which is preliminary data.</text>
</comment>
<dbReference type="NCBIfam" id="TIGR02115">
    <property type="entry name" value="potass_kdpF"/>
    <property type="match status" value="1"/>
</dbReference>
<organism evidence="1 2">
    <name type="scientific">Occultella aeris</name>
    <dbReference type="NCBI Taxonomy" id="2761496"/>
    <lineage>
        <taxon>Bacteria</taxon>
        <taxon>Bacillati</taxon>
        <taxon>Actinomycetota</taxon>
        <taxon>Actinomycetes</taxon>
        <taxon>Micrococcales</taxon>
        <taxon>Ruaniaceae</taxon>
        <taxon>Occultella</taxon>
    </lineage>
</organism>
<dbReference type="RefSeq" id="WP_156742771.1">
    <property type="nucleotide sequence ID" value="NZ_CACRYJ010000059.1"/>
</dbReference>
<gene>
    <name evidence="1" type="ORF">HALOF300_04152</name>
</gene>